<dbReference type="Proteomes" id="UP001519332">
    <property type="component" value="Unassembled WGS sequence"/>
</dbReference>
<gene>
    <name evidence="2" type="ORF">JOF56_008793</name>
</gene>
<sequence>MLTDSARRRCVARLAVLALLACCVLAGTIPAAVELSRQGLDSWTSIEPFLDHRDADRPGVTGPDQLSAILS</sequence>
<dbReference type="RefSeq" id="WP_209645409.1">
    <property type="nucleotide sequence ID" value="NZ_JAGINW010000001.1"/>
</dbReference>
<evidence type="ECO:0000313" key="2">
    <source>
        <dbReference type="EMBL" id="MBP2328408.1"/>
    </source>
</evidence>
<name>A0ABS4TVM2_9PSEU</name>
<dbReference type="EMBL" id="JAGINW010000001">
    <property type="protein sequence ID" value="MBP2328408.1"/>
    <property type="molecule type" value="Genomic_DNA"/>
</dbReference>
<feature type="chain" id="PRO_5045913871" evidence="1">
    <location>
        <begin position="27"/>
        <end position="71"/>
    </location>
</feature>
<accession>A0ABS4TVM2</accession>
<reference evidence="2 3" key="1">
    <citation type="submission" date="2021-03" db="EMBL/GenBank/DDBJ databases">
        <title>Sequencing the genomes of 1000 actinobacteria strains.</title>
        <authorList>
            <person name="Klenk H.-P."/>
        </authorList>
    </citation>
    <scope>NUCLEOTIDE SEQUENCE [LARGE SCALE GENOMIC DNA]</scope>
    <source>
        <strain evidence="2 3">DSM 46670</strain>
    </source>
</reference>
<proteinExistence type="predicted"/>
<keyword evidence="3" id="KW-1185">Reference proteome</keyword>
<feature type="signal peptide" evidence="1">
    <location>
        <begin position="1"/>
        <end position="26"/>
    </location>
</feature>
<organism evidence="2 3">
    <name type="scientific">Kibdelosporangium banguiense</name>
    <dbReference type="NCBI Taxonomy" id="1365924"/>
    <lineage>
        <taxon>Bacteria</taxon>
        <taxon>Bacillati</taxon>
        <taxon>Actinomycetota</taxon>
        <taxon>Actinomycetes</taxon>
        <taxon>Pseudonocardiales</taxon>
        <taxon>Pseudonocardiaceae</taxon>
        <taxon>Kibdelosporangium</taxon>
    </lineage>
</organism>
<comment type="caution">
    <text evidence="2">The sequence shown here is derived from an EMBL/GenBank/DDBJ whole genome shotgun (WGS) entry which is preliminary data.</text>
</comment>
<evidence type="ECO:0000313" key="3">
    <source>
        <dbReference type="Proteomes" id="UP001519332"/>
    </source>
</evidence>
<evidence type="ECO:0000256" key="1">
    <source>
        <dbReference type="SAM" id="SignalP"/>
    </source>
</evidence>
<keyword evidence="1" id="KW-0732">Signal</keyword>
<protein>
    <submittedName>
        <fullName evidence="2">Uncharacterized protein</fullName>
    </submittedName>
</protein>